<evidence type="ECO:0000256" key="3">
    <source>
        <dbReference type="ARBA" id="ARBA00022525"/>
    </source>
</evidence>
<evidence type="ECO:0000256" key="7">
    <source>
        <dbReference type="ARBA" id="ARBA00022695"/>
    </source>
</evidence>
<comment type="subcellular location">
    <subcellularLocation>
        <location evidence="1">Secreted</location>
    </subcellularLocation>
</comment>
<dbReference type="PROSITE" id="PS50918">
    <property type="entry name" value="WWE"/>
    <property type="match status" value="1"/>
</dbReference>
<evidence type="ECO:0000256" key="8">
    <source>
        <dbReference type="ARBA" id="ARBA00023026"/>
    </source>
</evidence>
<dbReference type="Pfam" id="PF02825">
    <property type="entry name" value="WWE"/>
    <property type="match status" value="1"/>
</dbReference>
<comment type="catalytic activity">
    <reaction evidence="9 10">
        <text>L-arginyl-[protein] + NAD(+) = N(omega)-(ADP-D-ribosyl)-L-arginyl-[protein] + nicotinamide + H(+)</text>
        <dbReference type="Rhea" id="RHEA:19149"/>
        <dbReference type="Rhea" id="RHEA-COMP:10532"/>
        <dbReference type="Rhea" id="RHEA-COMP:15087"/>
        <dbReference type="ChEBI" id="CHEBI:15378"/>
        <dbReference type="ChEBI" id="CHEBI:17154"/>
        <dbReference type="ChEBI" id="CHEBI:29965"/>
        <dbReference type="ChEBI" id="CHEBI:57540"/>
        <dbReference type="ChEBI" id="CHEBI:142554"/>
        <dbReference type="EC" id="2.4.2.31"/>
    </reaction>
</comment>
<proteinExistence type="inferred from homology"/>
<dbReference type="EC" id="2.4.2.31" evidence="10"/>
<dbReference type="GO" id="GO:0090729">
    <property type="term" value="F:toxin activity"/>
    <property type="evidence" value="ECO:0007669"/>
    <property type="project" value="UniProtKB-KW"/>
</dbReference>
<keyword evidence="8" id="KW-0843">Virulence</keyword>
<keyword evidence="7" id="KW-0548">Nucleotidyltransferase</keyword>
<keyword evidence="10" id="KW-0521">NADP</keyword>
<dbReference type="GO" id="GO:0005576">
    <property type="term" value="C:extracellular region"/>
    <property type="evidence" value="ECO:0007669"/>
    <property type="project" value="UniProtKB-SubCell"/>
</dbReference>
<dbReference type="GO" id="GO:0003950">
    <property type="term" value="F:NAD+ poly-ADP-ribosyltransferase activity"/>
    <property type="evidence" value="ECO:0007669"/>
    <property type="project" value="TreeGrafter"/>
</dbReference>
<evidence type="ECO:0000259" key="11">
    <source>
        <dbReference type="PROSITE" id="PS50918"/>
    </source>
</evidence>
<dbReference type="PANTHER" id="PTHR10339">
    <property type="entry name" value="ADP-RIBOSYLTRANSFERASE"/>
    <property type="match status" value="1"/>
</dbReference>
<evidence type="ECO:0000313" key="13">
    <source>
        <dbReference type="EMBL" id="CAF4002186.1"/>
    </source>
</evidence>
<reference evidence="12" key="1">
    <citation type="submission" date="2021-02" db="EMBL/GenBank/DDBJ databases">
        <authorList>
            <person name="Nowell W R."/>
        </authorList>
    </citation>
    <scope>NUCLEOTIDE SEQUENCE</scope>
</reference>
<dbReference type="EMBL" id="CAJNOQ010010003">
    <property type="protein sequence ID" value="CAF1239984.1"/>
    <property type="molecule type" value="Genomic_DNA"/>
</dbReference>
<evidence type="ECO:0000313" key="12">
    <source>
        <dbReference type="EMBL" id="CAF1239984.1"/>
    </source>
</evidence>
<dbReference type="Pfam" id="PF01129">
    <property type="entry name" value="ART"/>
    <property type="match status" value="1"/>
</dbReference>
<dbReference type="InterPro" id="IPR050999">
    <property type="entry name" value="ADP-ribosyltransferase_ARG"/>
</dbReference>
<evidence type="ECO:0000256" key="4">
    <source>
        <dbReference type="ARBA" id="ARBA00022656"/>
    </source>
</evidence>
<dbReference type="Gene3D" id="3.90.176.10">
    <property type="entry name" value="Toxin ADP-ribosyltransferase, Chain A, domain 1"/>
    <property type="match status" value="1"/>
</dbReference>
<dbReference type="PANTHER" id="PTHR10339:SF25">
    <property type="entry name" value="SECRETED EXOENZYME S"/>
    <property type="match status" value="1"/>
</dbReference>
<evidence type="ECO:0000256" key="1">
    <source>
        <dbReference type="ARBA" id="ARBA00004613"/>
    </source>
</evidence>
<dbReference type="GO" id="GO:0106274">
    <property type="term" value="F:NAD+-protein-arginine ADP-ribosyltransferase activity"/>
    <property type="evidence" value="ECO:0007669"/>
    <property type="project" value="UniProtKB-EC"/>
</dbReference>
<keyword evidence="10" id="KW-0520">NAD</keyword>
<dbReference type="PROSITE" id="PS51996">
    <property type="entry name" value="TR_MART"/>
    <property type="match status" value="1"/>
</dbReference>
<name>A0A814ZB44_9BILA</name>
<evidence type="ECO:0000256" key="5">
    <source>
        <dbReference type="ARBA" id="ARBA00022676"/>
    </source>
</evidence>
<accession>A0A814ZB44</accession>
<gene>
    <name evidence="12" type="ORF">GPM918_LOCUS25609</name>
    <name evidence="13" type="ORF">SRO942_LOCUS25617</name>
</gene>
<dbReference type="InterPro" id="IPR004170">
    <property type="entry name" value="WWE_dom"/>
</dbReference>
<comment type="caution">
    <text evidence="12">The sequence shown here is derived from an EMBL/GenBank/DDBJ whole genome shotgun (WGS) entry which is preliminary data.</text>
</comment>
<dbReference type="AlphaFoldDB" id="A0A814ZB44"/>
<keyword evidence="14" id="KW-1185">Reference proteome</keyword>
<keyword evidence="6 10" id="KW-0808">Transferase</keyword>
<keyword evidence="3" id="KW-0964">Secreted</keyword>
<dbReference type="SUPFAM" id="SSF56399">
    <property type="entry name" value="ADP-ribosylation"/>
    <property type="match status" value="1"/>
</dbReference>
<dbReference type="GO" id="GO:0016779">
    <property type="term" value="F:nucleotidyltransferase activity"/>
    <property type="evidence" value="ECO:0007669"/>
    <property type="project" value="UniProtKB-KW"/>
</dbReference>
<dbReference type="OrthoDB" id="423533at2759"/>
<comment type="similarity">
    <text evidence="2 10">Belongs to the Arg-specific ADP-ribosyltransferase family.</text>
</comment>
<evidence type="ECO:0000256" key="6">
    <source>
        <dbReference type="ARBA" id="ARBA00022679"/>
    </source>
</evidence>
<evidence type="ECO:0000256" key="2">
    <source>
        <dbReference type="ARBA" id="ARBA00009558"/>
    </source>
</evidence>
<dbReference type="InterPro" id="IPR000768">
    <property type="entry name" value="ART"/>
</dbReference>
<sequence length="338" mass="40115">MNRHDNLRPIWFWKSTSINEDNRWETFSDIDNDIIEEAFIRKQDNIEIDEYLIDLKQYVGNRKNDERNPDVEIKRSLVQNFIRQNRFSFPAPALSDPFAQCDPQDEFHREYYEIFPYKDDDQLLELAAQGILVEGEKLNKTIQATWIADKLRSLAEYMKNHSSSRGREVEPEKTVQLLLYLYTRDSFLYRAVNQTLRDDDRTKFNTFGPFCYLMFYFCNPYGLKMCETLLQPFYDDVILYRGCNLTPEQIQQYRSALNTTKVWHSFASATKNRQLAEIFGNILFILHVRQCSRVADISHFSNFPEEEEVLLPSGTRFKIEKVKRDKDGKFNIYLSISS</sequence>
<evidence type="ECO:0000256" key="10">
    <source>
        <dbReference type="RuleBase" id="RU361228"/>
    </source>
</evidence>
<keyword evidence="4" id="KW-0800">Toxin</keyword>
<keyword evidence="5 10" id="KW-0328">Glycosyltransferase</keyword>
<dbReference type="Proteomes" id="UP000681722">
    <property type="component" value="Unassembled WGS sequence"/>
</dbReference>
<feature type="domain" description="WWE" evidence="11">
    <location>
        <begin position="1"/>
        <end position="79"/>
    </location>
</feature>
<dbReference type="Gene3D" id="3.30.720.50">
    <property type="match status" value="1"/>
</dbReference>
<evidence type="ECO:0000313" key="14">
    <source>
        <dbReference type="Proteomes" id="UP000663829"/>
    </source>
</evidence>
<organism evidence="12 14">
    <name type="scientific">Didymodactylos carnosus</name>
    <dbReference type="NCBI Taxonomy" id="1234261"/>
    <lineage>
        <taxon>Eukaryota</taxon>
        <taxon>Metazoa</taxon>
        <taxon>Spiralia</taxon>
        <taxon>Gnathifera</taxon>
        <taxon>Rotifera</taxon>
        <taxon>Eurotatoria</taxon>
        <taxon>Bdelloidea</taxon>
        <taxon>Philodinida</taxon>
        <taxon>Philodinidae</taxon>
        <taxon>Didymodactylos</taxon>
    </lineage>
</organism>
<evidence type="ECO:0000256" key="9">
    <source>
        <dbReference type="ARBA" id="ARBA00047597"/>
    </source>
</evidence>
<dbReference type="InterPro" id="IPR037197">
    <property type="entry name" value="WWE_dom_sf"/>
</dbReference>
<dbReference type="SUPFAM" id="SSF117839">
    <property type="entry name" value="WWE domain"/>
    <property type="match status" value="1"/>
</dbReference>
<dbReference type="EMBL" id="CAJOBC010010088">
    <property type="protein sequence ID" value="CAF4002186.1"/>
    <property type="molecule type" value="Genomic_DNA"/>
</dbReference>
<dbReference type="Proteomes" id="UP000663829">
    <property type="component" value="Unassembled WGS sequence"/>
</dbReference>
<protein>
    <recommendedName>
        <fullName evidence="10">NAD(P)(+)--arginine ADP-ribosyltransferase</fullName>
        <ecNumber evidence="10">2.4.2.31</ecNumber>
    </recommendedName>
    <alternativeName>
        <fullName evidence="10">Mono(ADP-ribosyl)transferase</fullName>
    </alternativeName>
</protein>